<dbReference type="Proteomes" id="UP000821837">
    <property type="component" value="Chromosome 11"/>
</dbReference>
<dbReference type="AlphaFoldDB" id="A0A9D4QAU5"/>
<keyword evidence="1" id="KW-0732">Signal</keyword>
<comment type="caution">
    <text evidence="2">The sequence shown here is derived from an EMBL/GenBank/DDBJ whole genome shotgun (WGS) entry which is preliminary data.</text>
</comment>
<gene>
    <name evidence="2" type="ORF">HPB52_014259</name>
</gene>
<keyword evidence="3" id="KW-1185">Reference proteome</keyword>
<proteinExistence type="predicted"/>
<organism evidence="2 3">
    <name type="scientific">Rhipicephalus sanguineus</name>
    <name type="common">Brown dog tick</name>
    <name type="synonym">Ixodes sanguineus</name>
    <dbReference type="NCBI Taxonomy" id="34632"/>
    <lineage>
        <taxon>Eukaryota</taxon>
        <taxon>Metazoa</taxon>
        <taxon>Ecdysozoa</taxon>
        <taxon>Arthropoda</taxon>
        <taxon>Chelicerata</taxon>
        <taxon>Arachnida</taxon>
        <taxon>Acari</taxon>
        <taxon>Parasitiformes</taxon>
        <taxon>Ixodida</taxon>
        <taxon>Ixodoidea</taxon>
        <taxon>Ixodidae</taxon>
        <taxon>Rhipicephalinae</taxon>
        <taxon>Rhipicephalus</taxon>
        <taxon>Rhipicephalus</taxon>
    </lineage>
</organism>
<evidence type="ECO:0000256" key="1">
    <source>
        <dbReference type="SAM" id="SignalP"/>
    </source>
</evidence>
<sequence length="152" mass="17052">MVDIGQINKMFCFVSLLAIASTYGAMATTKSEAELLEENGWKEIPLKGNPLFEQLATKAASNFTKHIDFYQVMDEVLHVSKKGSKHRIVFTYSPTPCSVKEKFDAATCKAVTPKASGECTSMFTVKDDKPENAVLDWVQCNDFMAPKRRRYP</sequence>
<reference evidence="2" key="2">
    <citation type="submission" date="2021-09" db="EMBL/GenBank/DDBJ databases">
        <authorList>
            <person name="Jia N."/>
            <person name="Wang J."/>
            <person name="Shi W."/>
            <person name="Du L."/>
            <person name="Sun Y."/>
            <person name="Zhan W."/>
            <person name="Jiang J."/>
            <person name="Wang Q."/>
            <person name="Zhang B."/>
            <person name="Ji P."/>
            <person name="Sakyi L.B."/>
            <person name="Cui X."/>
            <person name="Yuan T."/>
            <person name="Jiang B."/>
            <person name="Yang W."/>
            <person name="Lam T.T.-Y."/>
            <person name="Chang Q."/>
            <person name="Ding S."/>
            <person name="Wang X."/>
            <person name="Zhu J."/>
            <person name="Ruan X."/>
            <person name="Zhao L."/>
            <person name="Wei J."/>
            <person name="Que T."/>
            <person name="Du C."/>
            <person name="Cheng J."/>
            <person name="Dai P."/>
            <person name="Han X."/>
            <person name="Huang E."/>
            <person name="Gao Y."/>
            <person name="Liu J."/>
            <person name="Shao H."/>
            <person name="Ye R."/>
            <person name="Li L."/>
            <person name="Wei W."/>
            <person name="Wang X."/>
            <person name="Wang C."/>
            <person name="Huo Q."/>
            <person name="Li W."/>
            <person name="Guo W."/>
            <person name="Chen H."/>
            <person name="Chen S."/>
            <person name="Zhou L."/>
            <person name="Zhou L."/>
            <person name="Ni X."/>
            <person name="Tian J."/>
            <person name="Zhou Y."/>
            <person name="Sheng Y."/>
            <person name="Liu T."/>
            <person name="Pan Y."/>
            <person name="Xia L."/>
            <person name="Li J."/>
            <person name="Zhao F."/>
            <person name="Cao W."/>
        </authorList>
    </citation>
    <scope>NUCLEOTIDE SEQUENCE</scope>
    <source>
        <strain evidence="2">Rsan-2018</strain>
        <tissue evidence="2">Larvae</tissue>
    </source>
</reference>
<reference evidence="2" key="1">
    <citation type="journal article" date="2020" name="Cell">
        <title>Large-Scale Comparative Analyses of Tick Genomes Elucidate Their Genetic Diversity and Vector Capacities.</title>
        <authorList>
            <consortium name="Tick Genome and Microbiome Consortium (TIGMIC)"/>
            <person name="Jia N."/>
            <person name="Wang J."/>
            <person name="Shi W."/>
            <person name="Du L."/>
            <person name="Sun Y."/>
            <person name="Zhan W."/>
            <person name="Jiang J.F."/>
            <person name="Wang Q."/>
            <person name="Zhang B."/>
            <person name="Ji P."/>
            <person name="Bell-Sakyi L."/>
            <person name="Cui X.M."/>
            <person name="Yuan T.T."/>
            <person name="Jiang B.G."/>
            <person name="Yang W.F."/>
            <person name="Lam T.T."/>
            <person name="Chang Q.C."/>
            <person name="Ding S.J."/>
            <person name="Wang X.J."/>
            <person name="Zhu J.G."/>
            <person name="Ruan X.D."/>
            <person name="Zhao L."/>
            <person name="Wei J.T."/>
            <person name="Ye R.Z."/>
            <person name="Que T.C."/>
            <person name="Du C.H."/>
            <person name="Zhou Y.H."/>
            <person name="Cheng J.X."/>
            <person name="Dai P.F."/>
            <person name="Guo W.B."/>
            <person name="Han X.H."/>
            <person name="Huang E.J."/>
            <person name="Li L.F."/>
            <person name="Wei W."/>
            <person name="Gao Y.C."/>
            <person name="Liu J.Z."/>
            <person name="Shao H.Z."/>
            <person name="Wang X."/>
            <person name="Wang C.C."/>
            <person name="Yang T.C."/>
            <person name="Huo Q.B."/>
            <person name="Li W."/>
            <person name="Chen H.Y."/>
            <person name="Chen S.E."/>
            <person name="Zhou L.G."/>
            <person name="Ni X.B."/>
            <person name="Tian J.H."/>
            <person name="Sheng Y."/>
            <person name="Liu T."/>
            <person name="Pan Y.S."/>
            <person name="Xia L.Y."/>
            <person name="Li J."/>
            <person name="Zhao F."/>
            <person name="Cao W.C."/>
        </authorList>
    </citation>
    <scope>NUCLEOTIDE SEQUENCE</scope>
    <source>
        <strain evidence="2">Rsan-2018</strain>
    </source>
</reference>
<accession>A0A9D4QAU5</accession>
<feature type="chain" id="PRO_5039335555" description="Cystatin" evidence="1">
    <location>
        <begin position="28"/>
        <end position="152"/>
    </location>
</feature>
<dbReference type="SUPFAM" id="SSF54403">
    <property type="entry name" value="Cystatin/monellin"/>
    <property type="match status" value="1"/>
</dbReference>
<feature type="signal peptide" evidence="1">
    <location>
        <begin position="1"/>
        <end position="27"/>
    </location>
</feature>
<evidence type="ECO:0008006" key="4">
    <source>
        <dbReference type="Google" id="ProtNLM"/>
    </source>
</evidence>
<dbReference type="InterPro" id="IPR046350">
    <property type="entry name" value="Cystatin_sf"/>
</dbReference>
<dbReference type="Gene3D" id="3.10.450.10">
    <property type="match status" value="1"/>
</dbReference>
<evidence type="ECO:0000313" key="2">
    <source>
        <dbReference type="EMBL" id="KAH7972626.1"/>
    </source>
</evidence>
<name>A0A9D4QAU5_RHISA</name>
<protein>
    <recommendedName>
        <fullName evidence="4">Cystatin</fullName>
    </recommendedName>
</protein>
<dbReference type="EMBL" id="JABSTV010001247">
    <property type="protein sequence ID" value="KAH7972626.1"/>
    <property type="molecule type" value="Genomic_DNA"/>
</dbReference>
<evidence type="ECO:0000313" key="3">
    <source>
        <dbReference type="Proteomes" id="UP000821837"/>
    </source>
</evidence>